<evidence type="ECO:0000256" key="1">
    <source>
        <dbReference type="SAM" id="MobiDB-lite"/>
    </source>
</evidence>
<dbReference type="AlphaFoldDB" id="A0A2P5EZU9"/>
<feature type="compositionally biased region" description="Low complexity" evidence="1">
    <location>
        <begin position="123"/>
        <end position="135"/>
    </location>
</feature>
<accession>A0A2P5EZU9</accession>
<feature type="chain" id="PRO_5015120867" evidence="2">
    <location>
        <begin position="26"/>
        <end position="143"/>
    </location>
</feature>
<evidence type="ECO:0000313" key="4">
    <source>
        <dbReference type="Proteomes" id="UP000237000"/>
    </source>
</evidence>
<dbReference type="InParanoid" id="A0A2P5EZU9"/>
<gene>
    <name evidence="3" type="ORF">TorRG33x02_130860</name>
</gene>
<name>A0A2P5EZU9_TREOI</name>
<organism evidence="3 4">
    <name type="scientific">Trema orientale</name>
    <name type="common">Charcoal tree</name>
    <name type="synonym">Celtis orientalis</name>
    <dbReference type="NCBI Taxonomy" id="63057"/>
    <lineage>
        <taxon>Eukaryota</taxon>
        <taxon>Viridiplantae</taxon>
        <taxon>Streptophyta</taxon>
        <taxon>Embryophyta</taxon>
        <taxon>Tracheophyta</taxon>
        <taxon>Spermatophyta</taxon>
        <taxon>Magnoliopsida</taxon>
        <taxon>eudicotyledons</taxon>
        <taxon>Gunneridae</taxon>
        <taxon>Pentapetalae</taxon>
        <taxon>rosids</taxon>
        <taxon>fabids</taxon>
        <taxon>Rosales</taxon>
        <taxon>Cannabaceae</taxon>
        <taxon>Trema</taxon>
    </lineage>
</organism>
<reference evidence="4" key="1">
    <citation type="submission" date="2016-06" db="EMBL/GenBank/DDBJ databases">
        <title>Parallel loss of symbiosis genes in relatives of nitrogen-fixing non-legume Parasponia.</title>
        <authorList>
            <person name="Van Velzen R."/>
            <person name="Holmer R."/>
            <person name="Bu F."/>
            <person name="Rutten L."/>
            <person name="Van Zeijl A."/>
            <person name="Liu W."/>
            <person name="Santuari L."/>
            <person name="Cao Q."/>
            <person name="Sharma T."/>
            <person name="Shen D."/>
            <person name="Roswanjaya Y."/>
            <person name="Wardhani T."/>
            <person name="Kalhor M.S."/>
            <person name="Jansen J."/>
            <person name="Van den Hoogen J."/>
            <person name="Gungor B."/>
            <person name="Hartog M."/>
            <person name="Hontelez J."/>
            <person name="Verver J."/>
            <person name="Yang W.-C."/>
            <person name="Schijlen E."/>
            <person name="Repin R."/>
            <person name="Schilthuizen M."/>
            <person name="Schranz E."/>
            <person name="Heidstra R."/>
            <person name="Miyata K."/>
            <person name="Fedorova E."/>
            <person name="Kohlen W."/>
            <person name="Bisseling T."/>
            <person name="Smit S."/>
            <person name="Geurts R."/>
        </authorList>
    </citation>
    <scope>NUCLEOTIDE SEQUENCE [LARGE SCALE GENOMIC DNA]</scope>
    <source>
        <strain evidence="4">cv. RG33-2</strain>
    </source>
</reference>
<comment type="caution">
    <text evidence="3">The sequence shown here is derived from an EMBL/GenBank/DDBJ whole genome shotgun (WGS) entry which is preliminary data.</text>
</comment>
<dbReference type="Proteomes" id="UP000237000">
    <property type="component" value="Unassembled WGS sequence"/>
</dbReference>
<sequence length="143" mass="15807">MEYRPTISLSLMLMIIISMSSLTQSHNFPSTGSTSSSINVTSMINGLIPRITVDVSGYFGCTIPPPRPGKPPLFPQLNGVNVYFSCNGDSCGHSNHHSVRSISVQKMWSNCQTPYCWLRPSSSRRFPSCRSSPTSHPQQYSAY</sequence>
<feature type="region of interest" description="Disordered" evidence="1">
    <location>
        <begin position="123"/>
        <end position="143"/>
    </location>
</feature>
<proteinExistence type="predicted"/>
<keyword evidence="2" id="KW-0732">Signal</keyword>
<protein>
    <submittedName>
        <fullName evidence="3">Uncharacterized protein</fullName>
    </submittedName>
</protein>
<evidence type="ECO:0000313" key="3">
    <source>
        <dbReference type="EMBL" id="PON91055.1"/>
    </source>
</evidence>
<evidence type="ECO:0000256" key="2">
    <source>
        <dbReference type="SAM" id="SignalP"/>
    </source>
</evidence>
<feature type="signal peptide" evidence="2">
    <location>
        <begin position="1"/>
        <end position="25"/>
    </location>
</feature>
<keyword evidence="4" id="KW-1185">Reference proteome</keyword>
<dbReference type="EMBL" id="JXTC01000077">
    <property type="protein sequence ID" value="PON91055.1"/>
    <property type="molecule type" value="Genomic_DNA"/>
</dbReference>